<evidence type="ECO:0000313" key="3">
    <source>
        <dbReference type="Proteomes" id="UP001596152"/>
    </source>
</evidence>
<reference evidence="3" key="1">
    <citation type="journal article" date="2019" name="Int. J. Syst. Evol. Microbiol.">
        <title>The Global Catalogue of Microorganisms (GCM) 10K type strain sequencing project: providing services to taxonomists for standard genome sequencing and annotation.</title>
        <authorList>
            <consortium name="The Broad Institute Genomics Platform"/>
            <consortium name="The Broad Institute Genome Sequencing Center for Infectious Disease"/>
            <person name="Wu L."/>
            <person name="Ma J."/>
        </authorList>
    </citation>
    <scope>NUCLEOTIDE SEQUENCE [LARGE SCALE GENOMIC DNA]</scope>
    <source>
        <strain evidence="3">JCM 12125</strain>
    </source>
</reference>
<dbReference type="Proteomes" id="UP001596152">
    <property type="component" value="Unassembled WGS sequence"/>
</dbReference>
<dbReference type="Pfam" id="PF05960">
    <property type="entry name" value="DUF885"/>
    <property type="match status" value="1"/>
</dbReference>
<accession>A0ABW0FQE0</accession>
<dbReference type="PANTHER" id="PTHR33361:SF16">
    <property type="entry name" value="DUF885 DOMAIN-CONTAINING PROTEIN"/>
    <property type="match status" value="1"/>
</dbReference>
<dbReference type="PANTHER" id="PTHR33361">
    <property type="entry name" value="GLR0591 PROTEIN"/>
    <property type="match status" value="1"/>
</dbReference>
<keyword evidence="3" id="KW-1185">Reference proteome</keyword>
<feature type="chain" id="PRO_5047107294" evidence="1">
    <location>
        <begin position="23"/>
        <end position="603"/>
    </location>
</feature>
<comment type="caution">
    <text evidence="2">The sequence shown here is derived from an EMBL/GenBank/DDBJ whole genome shotgun (WGS) entry which is preliminary data.</text>
</comment>
<sequence>MFDRRSVLMGLGLSAVAPAAFARTAFSPDDAPTAEDAALVEALDAAFLESAHRSPETLTQLGIKDRYGELDDYTAGEAEAALALSERQLADIEARFGQAALSDQGRLSLRLFRDGVEQQREQLRWRRHQYLVSTNGSVLGSIPVMLINAHKVDSADDARAYVSRLEAVERVMTEVAEDFAARAADGLKPPAFVYAPVVRDARNVITGAPFGDGEDTPLWADFQAKVNALSIPEGEKTELLGNGRAALTGPFKRGYDRLIGEVERVGATQERSDGAWALPNSAAYYASQLKFYNSTDDTADWIHETGLSEVARLHAEMEVIKAQVGFEGTLQEFFVVLREDPQYQYPNTAEGREQFLSDARVYVAQAMETAPQWFSQLPQAALEVRAVEEWRQDTAPVAFYNPPSADGSRPGIYYVNLSDMTQVSKIQNEAITYHEAAPGHHFQIARAQEQQGLPMFRKHGFYGAYIEGWALYTEKLAKEMGFYGDPYSDFGRLSLELWRAIRMVVDTGVHTRRWTREQAIQYFTDNSMMSALNIQREVERYICWPGQATSYKVGQLKVLGLRDEARAALGDRFDIKGFHEVVLAAGAVPLGVLEERVRGWAAA</sequence>
<dbReference type="InterPro" id="IPR010281">
    <property type="entry name" value="DUF885"/>
</dbReference>
<gene>
    <name evidence="2" type="ORF">ACFPIE_06815</name>
</gene>
<organism evidence="2 3">
    <name type="scientific">Brevundimonas staleyi</name>
    <dbReference type="NCBI Taxonomy" id="74326"/>
    <lineage>
        <taxon>Bacteria</taxon>
        <taxon>Pseudomonadati</taxon>
        <taxon>Pseudomonadota</taxon>
        <taxon>Alphaproteobacteria</taxon>
        <taxon>Caulobacterales</taxon>
        <taxon>Caulobacteraceae</taxon>
        <taxon>Brevundimonas</taxon>
    </lineage>
</organism>
<proteinExistence type="predicted"/>
<evidence type="ECO:0000256" key="1">
    <source>
        <dbReference type="SAM" id="SignalP"/>
    </source>
</evidence>
<dbReference type="RefSeq" id="WP_374035953.1">
    <property type="nucleotide sequence ID" value="NZ_CP169082.1"/>
</dbReference>
<protein>
    <submittedName>
        <fullName evidence="2">DUF885 domain-containing protein</fullName>
    </submittedName>
</protein>
<feature type="signal peptide" evidence="1">
    <location>
        <begin position="1"/>
        <end position="22"/>
    </location>
</feature>
<evidence type="ECO:0000313" key="2">
    <source>
        <dbReference type="EMBL" id="MFC5343619.1"/>
    </source>
</evidence>
<name>A0ABW0FQE0_9CAUL</name>
<dbReference type="EMBL" id="JBHSLF010000014">
    <property type="protein sequence ID" value="MFC5343619.1"/>
    <property type="molecule type" value="Genomic_DNA"/>
</dbReference>
<keyword evidence="1" id="KW-0732">Signal</keyword>